<gene>
    <name evidence="2" type="ORF">A2209_02410</name>
</gene>
<dbReference type="GO" id="GO:0005737">
    <property type="term" value="C:cytoplasm"/>
    <property type="evidence" value="ECO:0007669"/>
    <property type="project" value="TreeGrafter"/>
</dbReference>
<organism evidence="2 3">
    <name type="scientific">Candidatus Roizmanbacteria bacterium RIFOXYA1_FULL_41_12</name>
    <dbReference type="NCBI Taxonomy" id="1802082"/>
    <lineage>
        <taxon>Bacteria</taxon>
        <taxon>Candidatus Roizmaniibacteriota</taxon>
    </lineage>
</organism>
<evidence type="ECO:0000313" key="3">
    <source>
        <dbReference type="Proteomes" id="UP000178450"/>
    </source>
</evidence>
<name>A0A1F7K9I7_9BACT</name>
<reference evidence="2 3" key="1">
    <citation type="journal article" date="2016" name="Nat. Commun.">
        <title>Thousands of microbial genomes shed light on interconnected biogeochemical processes in an aquifer system.</title>
        <authorList>
            <person name="Anantharaman K."/>
            <person name="Brown C.T."/>
            <person name="Hug L.A."/>
            <person name="Sharon I."/>
            <person name="Castelle C.J."/>
            <person name="Probst A.J."/>
            <person name="Thomas B.C."/>
            <person name="Singh A."/>
            <person name="Wilkins M.J."/>
            <person name="Karaoz U."/>
            <person name="Brodie E.L."/>
            <person name="Williams K.H."/>
            <person name="Hubbard S.S."/>
            <person name="Banfield J.F."/>
        </authorList>
    </citation>
    <scope>NUCLEOTIDE SEQUENCE [LARGE SCALE GENOMIC DNA]</scope>
</reference>
<dbReference type="EMBL" id="MGBG01000020">
    <property type="protein sequence ID" value="OGK64528.1"/>
    <property type="molecule type" value="Genomic_DNA"/>
</dbReference>
<dbReference type="Gene3D" id="3.30.1200.10">
    <property type="entry name" value="YggU-like"/>
    <property type="match status" value="1"/>
</dbReference>
<dbReference type="SMART" id="SM01152">
    <property type="entry name" value="DUF167"/>
    <property type="match status" value="1"/>
</dbReference>
<comment type="similarity">
    <text evidence="1">Belongs to the UPF0235 family.</text>
</comment>
<protein>
    <submittedName>
        <fullName evidence="2">Uncharacterized protein</fullName>
    </submittedName>
</protein>
<dbReference type="AlphaFoldDB" id="A0A1F7K9I7"/>
<sequence>MKISIIAHPNSKNPRVEKDLMDQLHIYVSAPPLEGKANKAVIEALAKYYQTPKSKVILIRGEKSKHKIFEIN</sequence>
<dbReference type="NCBIfam" id="TIGR00251">
    <property type="entry name" value="DUF167 family protein"/>
    <property type="match status" value="1"/>
</dbReference>
<evidence type="ECO:0000313" key="2">
    <source>
        <dbReference type="EMBL" id="OGK64528.1"/>
    </source>
</evidence>
<evidence type="ECO:0000256" key="1">
    <source>
        <dbReference type="ARBA" id="ARBA00010364"/>
    </source>
</evidence>
<dbReference type="PANTHER" id="PTHR13420:SF7">
    <property type="entry name" value="UPF0235 PROTEIN C15ORF40"/>
    <property type="match status" value="1"/>
</dbReference>
<dbReference type="Pfam" id="PF02594">
    <property type="entry name" value="DUF167"/>
    <property type="match status" value="1"/>
</dbReference>
<dbReference type="Proteomes" id="UP000178450">
    <property type="component" value="Unassembled WGS sequence"/>
</dbReference>
<comment type="caution">
    <text evidence="2">The sequence shown here is derived from an EMBL/GenBank/DDBJ whole genome shotgun (WGS) entry which is preliminary data.</text>
</comment>
<dbReference type="SUPFAM" id="SSF69786">
    <property type="entry name" value="YggU-like"/>
    <property type="match status" value="1"/>
</dbReference>
<dbReference type="InterPro" id="IPR036591">
    <property type="entry name" value="YggU-like_sf"/>
</dbReference>
<accession>A0A1F7K9I7</accession>
<proteinExistence type="inferred from homology"/>
<dbReference type="PANTHER" id="PTHR13420">
    <property type="entry name" value="UPF0235 PROTEIN C15ORF40"/>
    <property type="match status" value="1"/>
</dbReference>
<dbReference type="InterPro" id="IPR003746">
    <property type="entry name" value="DUF167"/>
</dbReference>